<dbReference type="AlphaFoldDB" id="K0B9X3"/>
<proteinExistence type="predicted"/>
<sequence>MDEQKYSKWTVEGDKKTRWICGCFQTADDYFKFCDAHNETLKKAIQAQVDELDMTLIIEETKVQ</sequence>
<gene>
    <name evidence="1" type="ORF">NKOR_06950</name>
</gene>
<dbReference type="PATRIC" id="fig|1229908.8.peg.1509"/>
<evidence type="ECO:0000313" key="2">
    <source>
        <dbReference type="Proteomes" id="UP000006101"/>
    </source>
</evidence>
<evidence type="ECO:0000313" key="1">
    <source>
        <dbReference type="EMBL" id="AFS81261.1"/>
    </source>
</evidence>
<dbReference type="HOGENOM" id="CLU_2930021_0_0_2"/>
<reference evidence="1 2" key="1">
    <citation type="journal article" date="2012" name="J. Bacteriol.">
        <title>Draft Genome Sequence of an Ammonia-Oxidizing Archaeon, "Candidatus Nitrosopumilus koreensis" AR1, from Marine Sediment.</title>
        <authorList>
            <person name="Park S.J."/>
            <person name="Kim J.G."/>
            <person name="Jung M.Y."/>
            <person name="Kim S.J."/>
            <person name="Cha I.T."/>
            <person name="Kwon K."/>
            <person name="Lee J.H."/>
            <person name="Rhee S.K."/>
        </authorList>
    </citation>
    <scope>NUCLEOTIDE SEQUENCE [LARGE SCALE GENOMIC DNA]</scope>
    <source>
        <strain evidence="1 2">AR1</strain>
    </source>
</reference>
<protein>
    <submittedName>
        <fullName evidence="1">Uncharacterized protein</fullName>
    </submittedName>
</protein>
<dbReference type="Proteomes" id="UP000006101">
    <property type="component" value="Chromosome"/>
</dbReference>
<dbReference type="RefSeq" id="WP_014963643.1">
    <property type="nucleotide sequence ID" value="NC_018655.1"/>
</dbReference>
<organism evidence="1 2">
    <name type="scientific">Candidatus Nitrosopumilus koreensis AR1</name>
    <dbReference type="NCBI Taxonomy" id="1229908"/>
    <lineage>
        <taxon>Archaea</taxon>
        <taxon>Nitrososphaerota</taxon>
        <taxon>Nitrososphaeria</taxon>
        <taxon>Nitrosopumilales</taxon>
        <taxon>Nitrosopumilaceae</taxon>
        <taxon>Nitrosopumilus</taxon>
    </lineage>
</organism>
<name>K0B9X3_9ARCH</name>
<dbReference type="STRING" id="1229908.NKOR_06950"/>
<dbReference type="GeneID" id="13725414"/>
<dbReference type="EMBL" id="CP003842">
    <property type="protein sequence ID" value="AFS81261.1"/>
    <property type="molecule type" value="Genomic_DNA"/>
</dbReference>
<dbReference type="KEGG" id="nkr:NKOR_06950"/>
<keyword evidence="2" id="KW-1185">Reference proteome</keyword>
<accession>K0B9X3</accession>